<evidence type="ECO:0000313" key="2">
    <source>
        <dbReference type="EMBL" id="TPX57910.1"/>
    </source>
</evidence>
<dbReference type="AlphaFoldDB" id="A0A507E479"/>
<dbReference type="InterPro" id="IPR039905">
    <property type="entry name" value="CD2BP2/Lin1"/>
</dbReference>
<evidence type="ECO:0000313" key="3">
    <source>
        <dbReference type="Proteomes" id="UP000318582"/>
    </source>
</evidence>
<dbReference type="STRING" id="109895.A0A507E479"/>
<dbReference type="PANTHER" id="PTHR13138">
    <property type="entry name" value="PROTEIN LIN1"/>
    <property type="match status" value="1"/>
</dbReference>
<proteinExistence type="predicted"/>
<feature type="compositionally biased region" description="Acidic residues" evidence="1">
    <location>
        <begin position="66"/>
        <end position="78"/>
    </location>
</feature>
<feature type="region of interest" description="Disordered" evidence="1">
    <location>
        <begin position="173"/>
        <end position="203"/>
    </location>
</feature>
<feature type="compositionally biased region" description="Basic and acidic residues" evidence="1">
    <location>
        <begin position="246"/>
        <end position="266"/>
    </location>
</feature>
<gene>
    <name evidence="2" type="ORF">PhCBS80983_g03477</name>
</gene>
<keyword evidence="3" id="KW-1185">Reference proteome</keyword>
<dbReference type="EMBL" id="QEAQ01000045">
    <property type="protein sequence ID" value="TPX57910.1"/>
    <property type="molecule type" value="Genomic_DNA"/>
</dbReference>
<sequence length="313" mass="35403">MASTGKRKQDDLVGNGEKKVKKRVRIGETEFLGAAEGQVYPSREVDDSEDLETLKGRRGAVRLEGYDSESDSNEDDDATAAAAGNDDDMFADIAPEAPAAGPMGKKGEKFLKSENIEGQEWMDDVDEFSGEVKLTPFNMEEEMEEGNFDESGHYIRKRDEHLIHDSWLQGVTKDDMERARAAHERQQEQSNADEASEDQDISDPNHIWLKAIHLMKPGESIPKSLRRLAGNKPNQSTRNKWNKKKREADKARAEAEKDPQAEDRKQALDQLTSYADKLMGLGVLDVYENTYEQVVRKLRSADLLYEDWQPPTE</sequence>
<feature type="region of interest" description="Disordered" evidence="1">
    <location>
        <begin position="1"/>
        <end position="20"/>
    </location>
</feature>
<name>A0A507E479_9FUNG</name>
<evidence type="ECO:0000256" key="1">
    <source>
        <dbReference type="SAM" id="MobiDB-lite"/>
    </source>
</evidence>
<protein>
    <recommendedName>
        <fullName evidence="4">GYF domain-containing protein</fullName>
    </recommendedName>
</protein>
<dbReference type="GO" id="GO:0005682">
    <property type="term" value="C:U5 snRNP"/>
    <property type="evidence" value="ECO:0007669"/>
    <property type="project" value="InterPro"/>
</dbReference>
<accession>A0A507E479</accession>
<feature type="compositionally biased region" description="Basic and acidic residues" evidence="1">
    <location>
        <begin position="173"/>
        <end position="187"/>
    </location>
</feature>
<comment type="caution">
    <text evidence="2">The sequence shown here is derived from an EMBL/GenBank/DDBJ whole genome shotgun (WGS) entry which is preliminary data.</text>
</comment>
<reference evidence="2 3" key="1">
    <citation type="journal article" date="2019" name="Sci. Rep.">
        <title>Comparative genomics of chytrid fungi reveal insights into the obligate biotrophic and pathogenic lifestyle of Synchytrium endobioticum.</title>
        <authorList>
            <person name="van de Vossenberg B.T.L.H."/>
            <person name="Warris S."/>
            <person name="Nguyen H.D.T."/>
            <person name="van Gent-Pelzer M.P.E."/>
            <person name="Joly D.L."/>
            <person name="van de Geest H.C."/>
            <person name="Bonants P.J.M."/>
            <person name="Smith D.S."/>
            <person name="Levesque C.A."/>
            <person name="van der Lee T.A.J."/>
        </authorList>
    </citation>
    <scope>NUCLEOTIDE SEQUENCE [LARGE SCALE GENOMIC DNA]</scope>
    <source>
        <strain evidence="2 3">CBS 809.83</strain>
    </source>
</reference>
<feature type="region of interest" description="Disordered" evidence="1">
    <location>
        <begin position="40"/>
        <end position="108"/>
    </location>
</feature>
<dbReference type="PANTHER" id="PTHR13138:SF3">
    <property type="entry name" value="CD2 ANTIGEN CYTOPLASMIC TAIL-BINDING PROTEIN 2"/>
    <property type="match status" value="1"/>
</dbReference>
<feature type="region of interest" description="Disordered" evidence="1">
    <location>
        <begin position="220"/>
        <end position="266"/>
    </location>
</feature>
<organism evidence="2 3">
    <name type="scientific">Powellomyces hirtus</name>
    <dbReference type="NCBI Taxonomy" id="109895"/>
    <lineage>
        <taxon>Eukaryota</taxon>
        <taxon>Fungi</taxon>
        <taxon>Fungi incertae sedis</taxon>
        <taxon>Chytridiomycota</taxon>
        <taxon>Chytridiomycota incertae sedis</taxon>
        <taxon>Chytridiomycetes</taxon>
        <taxon>Spizellomycetales</taxon>
        <taxon>Powellomycetaceae</taxon>
        <taxon>Powellomyces</taxon>
    </lineage>
</organism>
<dbReference type="Proteomes" id="UP000318582">
    <property type="component" value="Unassembled WGS sequence"/>
</dbReference>
<evidence type="ECO:0008006" key="4">
    <source>
        <dbReference type="Google" id="ProtNLM"/>
    </source>
</evidence>